<dbReference type="NCBIfam" id="TIGR02532">
    <property type="entry name" value="IV_pilin_GFxxxE"/>
    <property type="match status" value="1"/>
</dbReference>
<dbReference type="Pfam" id="PF07963">
    <property type="entry name" value="N_methyl"/>
    <property type="match status" value="1"/>
</dbReference>
<dbReference type="Gene3D" id="3.30.700.10">
    <property type="entry name" value="Glycoprotein, Type 4 Pilin"/>
    <property type="match status" value="1"/>
</dbReference>
<keyword evidence="1" id="KW-0472">Membrane</keyword>
<sequence>MVIYRAGKTADKNEYRTGGFLNAGYTFIEMVTVIVILSVLAITAYPLFLGNSGLGLDSAVKLVKADIRFTQRQAMIQGATRSIVFTQGQSAYAYGVSPDAITPYSRNLAELDASVFIGSTVTLTFNSLGEPVSITNDTQVSISSPGESASFIVTSFTGKISDP</sequence>
<gene>
    <name evidence="2" type="ORF">MNBD_NITROSPINAE03-1692</name>
</gene>
<evidence type="ECO:0000256" key="1">
    <source>
        <dbReference type="SAM" id="Phobius"/>
    </source>
</evidence>
<dbReference type="InterPro" id="IPR012902">
    <property type="entry name" value="N_methyl_site"/>
</dbReference>
<keyword evidence="1" id="KW-1133">Transmembrane helix</keyword>
<evidence type="ECO:0000313" key="2">
    <source>
        <dbReference type="EMBL" id="VAX23189.1"/>
    </source>
</evidence>
<dbReference type="InterPro" id="IPR045584">
    <property type="entry name" value="Pilin-like"/>
</dbReference>
<feature type="transmembrane region" description="Helical" evidence="1">
    <location>
        <begin position="25"/>
        <end position="48"/>
    </location>
</feature>
<dbReference type="AlphaFoldDB" id="A0A3B1BZ00"/>
<evidence type="ECO:0008006" key="3">
    <source>
        <dbReference type="Google" id="ProtNLM"/>
    </source>
</evidence>
<reference evidence="2" key="1">
    <citation type="submission" date="2018-06" db="EMBL/GenBank/DDBJ databases">
        <authorList>
            <person name="Zhirakovskaya E."/>
        </authorList>
    </citation>
    <scope>NUCLEOTIDE SEQUENCE</scope>
</reference>
<dbReference type="EMBL" id="UOGB01000263">
    <property type="protein sequence ID" value="VAX23189.1"/>
    <property type="molecule type" value="Genomic_DNA"/>
</dbReference>
<dbReference type="SUPFAM" id="SSF54523">
    <property type="entry name" value="Pili subunits"/>
    <property type="match status" value="1"/>
</dbReference>
<proteinExistence type="predicted"/>
<accession>A0A3B1BZ00</accession>
<protein>
    <recommendedName>
        <fullName evidence="3">General secretion pathway GspH domain-containing protein</fullName>
    </recommendedName>
</protein>
<organism evidence="2">
    <name type="scientific">hydrothermal vent metagenome</name>
    <dbReference type="NCBI Taxonomy" id="652676"/>
    <lineage>
        <taxon>unclassified sequences</taxon>
        <taxon>metagenomes</taxon>
        <taxon>ecological metagenomes</taxon>
    </lineage>
</organism>
<name>A0A3B1BZ00_9ZZZZ</name>
<keyword evidence="1" id="KW-0812">Transmembrane</keyword>